<dbReference type="GeneID" id="24811225"/>
<evidence type="ECO:0000313" key="3">
    <source>
        <dbReference type="Proteomes" id="UP000033096"/>
    </source>
</evidence>
<dbReference type="EMBL" id="CP009520">
    <property type="protein sequence ID" value="AKB44987.1"/>
    <property type="molecule type" value="Genomic_DNA"/>
</dbReference>
<dbReference type="AlphaFoldDB" id="A0A0E3Q7W7"/>
<reference evidence="2 3" key="1">
    <citation type="submission" date="2014-07" db="EMBL/GenBank/DDBJ databases">
        <title>Methanogenic archaea and the global carbon cycle.</title>
        <authorList>
            <person name="Henriksen J.R."/>
            <person name="Luke J."/>
            <person name="Reinhart S."/>
            <person name="Benedict M.N."/>
            <person name="Youngblut N.D."/>
            <person name="Metcalf M.E."/>
            <person name="Whitaker R.J."/>
            <person name="Metcalf W.W."/>
        </authorList>
    </citation>
    <scope>NUCLEOTIDE SEQUENCE [LARGE SCALE GENOMIC DNA]</scope>
    <source>
        <strain evidence="2 3">Z-761</strain>
    </source>
</reference>
<dbReference type="PATRIC" id="fig|1434123.4.peg.3337"/>
<keyword evidence="3" id="KW-1185">Reference proteome</keyword>
<proteinExistence type="predicted"/>
<accession>A0A0E3Q7W7</accession>
<gene>
    <name evidence="2" type="ORF">MSVAZ_2718</name>
</gene>
<evidence type="ECO:0000313" key="2">
    <source>
        <dbReference type="EMBL" id="AKB44987.1"/>
    </source>
</evidence>
<dbReference type="RefSeq" id="WP_048122065.1">
    <property type="nucleotide sequence ID" value="NZ_CP009520.1"/>
</dbReference>
<protein>
    <submittedName>
        <fullName evidence="2">Uncharacterized protein</fullName>
    </submittedName>
</protein>
<dbReference type="HOGENOM" id="CLU_2152663_0_0_2"/>
<organism evidence="2 3">
    <name type="scientific">Methanosarcina vacuolata Z-761</name>
    <dbReference type="NCBI Taxonomy" id="1434123"/>
    <lineage>
        <taxon>Archaea</taxon>
        <taxon>Methanobacteriati</taxon>
        <taxon>Methanobacteriota</taxon>
        <taxon>Stenosarchaea group</taxon>
        <taxon>Methanomicrobia</taxon>
        <taxon>Methanosarcinales</taxon>
        <taxon>Methanosarcinaceae</taxon>
        <taxon>Methanosarcina</taxon>
    </lineage>
</organism>
<dbReference type="KEGG" id="mvc:MSVAZ_2718"/>
<feature type="region of interest" description="Disordered" evidence="1">
    <location>
        <begin position="1"/>
        <end position="34"/>
    </location>
</feature>
<evidence type="ECO:0000256" key="1">
    <source>
        <dbReference type="SAM" id="MobiDB-lite"/>
    </source>
</evidence>
<dbReference type="Proteomes" id="UP000033096">
    <property type="component" value="Chromosome"/>
</dbReference>
<feature type="compositionally biased region" description="Low complexity" evidence="1">
    <location>
        <begin position="8"/>
        <end position="28"/>
    </location>
</feature>
<name>A0A0E3Q7W7_9EURY</name>
<sequence length="111" mass="12117">MEGKVPYANGNSSSNGNGSPGANGKKAGTSGFADSPSLRLPEAFVILSPDQVSGEKTYEGTVGFKYGPSKDDWLRIPYTSMKKVIDFCSEHKDLFNMHLQKEREKNQVSDL</sequence>